<organism evidence="1">
    <name type="scientific">Noctiluca scintillans</name>
    <name type="common">Sea sparkle</name>
    <name type="synonym">Red tide dinoflagellate</name>
    <dbReference type="NCBI Taxonomy" id="2966"/>
    <lineage>
        <taxon>Eukaryota</taxon>
        <taxon>Sar</taxon>
        <taxon>Alveolata</taxon>
        <taxon>Dinophyceae</taxon>
        <taxon>Noctilucales</taxon>
        <taxon>Noctilucaceae</taxon>
        <taxon>Noctiluca</taxon>
    </lineage>
</organism>
<accession>A0A7S1F4D6</accession>
<evidence type="ECO:0000313" key="1">
    <source>
        <dbReference type="EMBL" id="CAD8842423.1"/>
    </source>
</evidence>
<proteinExistence type="predicted"/>
<protein>
    <submittedName>
        <fullName evidence="1">Uncharacterized protein</fullName>
    </submittedName>
</protein>
<dbReference type="PROSITE" id="PS51257">
    <property type="entry name" value="PROKAR_LIPOPROTEIN"/>
    <property type="match status" value="1"/>
</dbReference>
<gene>
    <name evidence="1" type="ORF">NSCI0253_LOCUS16771</name>
</gene>
<dbReference type="EMBL" id="HBFQ01023824">
    <property type="protein sequence ID" value="CAD8842423.1"/>
    <property type="molecule type" value="Transcribed_RNA"/>
</dbReference>
<name>A0A7S1F4D6_NOCSC</name>
<reference evidence="1" key="1">
    <citation type="submission" date="2021-01" db="EMBL/GenBank/DDBJ databases">
        <authorList>
            <person name="Corre E."/>
            <person name="Pelletier E."/>
            <person name="Niang G."/>
            <person name="Scheremetjew M."/>
            <person name="Finn R."/>
            <person name="Kale V."/>
            <person name="Holt S."/>
            <person name="Cochrane G."/>
            <person name="Meng A."/>
            <person name="Brown T."/>
            <person name="Cohen L."/>
        </authorList>
    </citation>
    <scope>NUCLEOTIDE SEQUENCE</scope>
</reference>
<dbReference type="AlphaFoldDB" id="A0A7S1F4D6"/>
<sequence>MVRRTMSRRQPRGLLCLCVAGMACVTTWCGMAPTNVKHWEVRGAVGTGGSTVNAIYDLDKGRKLQMHGSQAGGEVTEVGGRYQFPVGAGGPQVKVGTSYSPNAEEKKIRFSADVDHKVSEAMTVPGMKKGLTPGVGATLTESNAALRASVTQPLSQDLNVGVSLAMAKDHAEGAPISNVATAETSLRVGGGTLVGNVVSRDQGKPRVSATYRFE</sequence>